<evidence type="ECO:0000259" key="7">
    <source>
        <dbReference type="Pfam" id="PF01077"/>
    </source>
</evidence>
<dbReference type="AlphaFoldDB" id="A0A4R6X281"/>
<evidence type="ECO:0000259" key="8">
    <source>
        <dbReference type="Pfam" id="PF03460"/>
    </source>
</evidence>
<evidence type="ECO:0000256" key="2">
    <source>
        <dbReference type="ARBA" id="ARBA00022617"/>
    </source>
</evidence>
<dbReference type="GO" id="GO:0046872">
    <property type="term" value="F:metal ion binding"/>
    <property type="evidence" value="ECO:0007669"/>
    <property type="project" value="UniProtKB-KW"/>
</dbReference>
<organism evidence="9 10">
    <name type="scientific">Dongia mobilis</name>
    <dbReference type="NCBI Taxonomy" id="578943"/>
    <lineage>
        <taxon>Bacteria</taxon>
        <taxon>Pseudomonadati</taxon>
        <taxon>Pseudomonadota</taxon>
        <taxon>Alphaproteobacteria</taxon>
        <taxon>Rhodospirillales</taxon>
        <taxon>Dongiaceae</taxon>
        <taxon>Dongia</taxon>
    </lineage>
</organism>
<reference evidence="9 10" key="1">
    <citation type="submission" date="2019-03" db="EMBL/GenBank/DDBJ databases">
        <title>Genomic Encyclopedia of Type Strains, Phase III (KMG-III): the genomes of soil and plant-associated and newly described type strains.</title>
        <authorList>
            <person name="Whitman W."/>
        </authorList>
    </citation>
    <scope>NUCLEOTIDE SEQUENCE [LARGE SCALE GENOMIC DNA]</scope>
    <source>
        <strain evidence="9 10">CGMCC 1.7660</strain>
    </source>
</reference>
<comment type="caution">
    <text evidence="9">The sequence shown here is derived from an EMBL/GenBank/DDBJ whole genome shotgun (WGS) entry which is preliminary data.</text>
</comment>
<evidence type="ECO:0000256" key="5">
    <source>
        <dbReference type="ARBA" id="ARBA00023004"/>
    </source>
</evidence>
<evidence type="ECO:0000313" key="9">
    <source>
        <dbReference type="EMBL" id="TDQ84588.1"/>
    </source>
</evidence>
<dbReference type="InterPro" id="IPR012798">
    <property type="entry name" value="Cbl_synth_CobG-like"/>
</dbReference>
<feature type="domain" description="Nitrite/sulphite reductase 4Fe-4S" evidence="7">
    <location>
        <begin position="104"/>
        <end position="246"/>
    </location>
</feature>
<dbReference type="InterPro" id="IPR045854">
    <property type="entry name" value="NO2/SO3_Rdtase_4Fe4S_sf"/>
</dbReference>
<evidence type="ECO:0000256" key="4">
    <source>
        <dbReference type="ARBA" id="ARBA00023002"/>
    </source>
</evidence>
<dbReference type="SUPFAM" id="SSF56014">
    <property type="entry name" value="Nitrite and sulphite reductase 4Fe-4S domain-like"/>
    <property type="match status" value="2"/>
</dbReference>
<dbReference type="InterPro" id="IPR051329">
    <property type="entry name" value="NIR_SIR_4Fe-4S"/>
</dbReference>
<evidence type="ECO:0000313" key="10">
    <source>
        <dbReference type="Proteomes" id="UP000295783"/>
    </source>
</evidence>
<dbReference type="Pfam" id="PF01077">
    <property type="entry name" value="NIR_SIR"/>
    <property type="match status" value="1"/>
</dbReference>
<dbReference type="Gene3D" id="3.30.413.10">
    <property type="entry name" value="Sulfite Reductase Hemoprotein, domain 1"/>
    <property type="match status" value="2"/>
</dbReference>
<dbReference type="PANTHER" id="PTHR32439">
    <property type="entry name" value="FERREDOXIN--NITRITE REDUCTASE, CHLOROPLASTIC"/>
    <property type="match status" value="1"/>
</dbReference>
<evidence type="ECO:0000256" key="1">
    <source>
        <dbReference type="ARBA" id="ARBA00022485"/>
    </source>
</evidence>
<dbReference type="InterPro" id="IPR006067">
    <property type="entry name" value="NO2/SO3_Rdtase_4Fe4S_dom"/>
</dbReference>
<keyword evidence="4" id="KW-0560">Oxidoreductase</keyword>
<dbReference type="GO" id="GO:0020037">
    <property type="term" value="F:heme binding"/>
    <property type="evidence" value="ECO:0007669"/>
    <property type="project" value="InterPro"/>
</dbReference>
<feature type="domain" description="Nitrite/Sulfite reductase ferredoxin-like" evidence="8">
    <location>
        <begin position="278"/>
        <end position="340"/>
    </location>
</feature>
<dbReference type="NCBIfam" id="TIGR02435">
    <property type="entry name" value="CobG"/>
    <property type="match status" value="1"/>
</dbReference>
<dbReference type="Proteomes" id="UP000295783">
    <property type="component" value="Unassembled WGS sequence"/>
</dbReference>
<name>A0A4R6X281_9PROT</name>
<dbReference type="OrthoDB" id="7459360at2"/>
<feature type="domain" description="Nitrite/Sulfite reductase ferredoxin-like" evidence="8">
    <location>
        <begin position="32"/>
        <end position="95"/>
    </location>
</feature>
<dbReference type="SUPFAM" id="SSF55124">
    <property type="entry name" value="Nitrite/Sulfite reductase N-terminal domain-like"/>
    <property type="match status" value="2"/>
</dbReference>
<dbReference type="Gene3D" id="3.90.480.10">
    <property type="entry name" value="Sulfite Reductase Hemoprotein,Domain 2"/>
    <property type="match status" value="1"/>
</dbReference>
<sequence length="460" mass="47250">MPQKAVQQIDQAIAGKDSRSFACPGLFRIVPSKDGGICRIKLALGCLTSAQARTVAAIAEDVKAGAIEATNRANLQIRGIPAGSEDRVIAALRAADLGGASAGADDIRNVMVNPLAGDDPDQVLDARGPAGALLAALERDARYHLLSPKFALLVDGGEDAAMLAHPNDIWLAAVDSGTFAFGFAGCPPTGDTGDHAAGFVAARDAVALVLACLDLFLNHRGKSNGKGEEITRFRHLLADLPAAKIVAALPITVRRDRVTEAWRRKPAREQSPIGILTQRDGRRAVGAAAPLGRLSPAQLLGVADLADVHTGGAIRLTPWQSLLLPSVAAETADTVLASLGRLGLVTDAAAPLAAMIACAGNTGCASGLADVKADALHLAGLLAERQVPVSGLHLTGCAKSCAAPRPASITLLALAPGRYDVFRRESGAAGKFGACLGADKDINQVAGLLADPSLRTQGRN</sequence>
<dbReference type="InterPro" id="IPR005117">
    <property type="entry name" value="NiRdtase/SiRdtase_haem-b_fer"/>
</dbReference>
<gene>
    <name evidence="9" type="ORF">A8950_1147</name>
</gene>
<protein>
    <submittedName>
        <fullName evidence="9">Precorrin-3B synthase</fullName>
    </submittedName>
</protein>
<dbReference type="PANTHER" id="PTHR32439:SF9">
    <property type="entry name" value="BLR3264 PROTEIN"/>
    <property type="match status" value="1"/>
</dbReference>
<dbReference type="Pfam" id="PF03460">
    <property type="entry name" value="NIR_SIR_ferr"/>
    <property type="match status" value="2"/>
</dbReference>
<dbReference type="GO" id="GO:0051539">
    <property type="term" value="F:4 iron, 4 sulfur cluster binding"/>
    <property type="evidence" value="ECO:0007669"/>
    <property type="project" value="UniProtKB-KW"/>
</dbReference>
<keyword evidence="5" id="KW-0408">Iron</keyword>
<keyword evidence="3" id="KW-0479">Metal-binding</keyword>
<keyword evidence="6" id="KW-0411">Iron-sulfur</keyword>
<dbReference type="EMBL" id="SNYW01000006">
    <property type="protein sequence ID" value="TDQ84588.1"/>
    <property type="molecule type" value="Genomic_DNA"/>
</dbReference>
<keyword evidence="1" id="KW-0004">4Fe-4S</keyword>
<keyword evidence="10" id="KW-1185">Reference proteome</keyword>
<dbReference type="RefSeq" id="WP_133612602.1">
    <property type="nucleotide sequence ID" value="NZ_SNYW01000006.1"/>
</dbReference>
<evidence type="ECO:0000256" key="6">
    <source>
        <dbReference type="ARBA" id="ARBA00023014"/>
    </source>
</evidence>
<dbReference type="InterPro" id="IPR036136">
    <property type="entry name" value="Nit/Sulf_reduc_fer-like_dom_sf"/>
</dbReference>
<evidence type="ECO:0000256" key="3">
    <source>
        <dbReference type="ARBA" id="ARBA00022723"/>
    </source>
</evidence>
<accession>A0A4R6X281</accession>
<keyword evidence="2" id="KW-0349">Heme</keyword>
<proteinExistence type="predicted"/>
<dbReference type="GO" id="GO:0016491">
    <property type="term" value="F:oxidoreductase activity"/>
    <property type="evidence" value="ECO:0007669"/>
    <property type="project" value="UniProtKB-KW"/>
</dbReference>